<dbReference type="GO" id="GO:0005634">
    <property type="term" value="C:nucleus"/>
    <property type="evidence" value="ECO:0007669"/>
    <property type="project" value="TreeGrafter"/>
</dbReference>
<evidence type="ECO:0000313" key="3">
    <source>
        <dbReference type="Proteomes" id="UP000053342"/>
    </source>
</evidence>
<keyword evidence="3" id="KW-1185">Reference proteome</keyword>
<dbReference type="Pfam" id="PF22749">
    <property type="entry name" value="Arb2"/>
    <property type="match status" value="1"/>
</dbReference>
<dbReference type="HOGENOM" id="CLU_027515_0_0_1"/>
<reference evidence="2 3" key="1">
    <citation type="submission" date="2015-01" db="EMBL/GenBank/DDBJ databases">
        <title>The Genome Sequence of Exophiala oligosperma CBS72588.</title>
        <authorList>
            <consortium name="The Broad Institute Genomics Platform"/>
            <person name="Cuomo C."/>
            <person name="de Hoog S."/>
            <person name="Gorbushina A."/>
            <person name="Stielow B."/>
            <person name="Teixiera M."/>
            <person name="Abouelleil A."/>
            <person name="Chapman S.B."/>
            <person name="Priest M."/>
            <person name="Young S.K."/>
            <person name="Wortman J."/>
            <person name="Nusbaum C."/>
            <person name="Birren B."/>
        </authorList>
    </citation>
    <scope>NUCLEOTIDE SEQUENCE [LARGE SCALE GENOMIC DNA]</scope>
    <source>
        <strain evidence="2 3">CBS 72588</strain>
    </source>
</reference>
<dbReference type="EMBL" id="KN847334">
    <property type="protein sequence ID" value="KIW45000.1"/>
    <property type="molecule type" value="Genomic_DNA"/>
</dbReference>
<evidence type="ECO:0000313" key="2">
    <source>
        <dbReference type="EMBL" id="KIW45000.1"/>
    </source>
</evidence>
<protein>
    <recommendedName>
        <fullName evidence="1">Arb2 domain-containing protein</fullName>
    </recommendedName>
</protein>
<dbReference type="VEuPathDB" id="FungiDB:PV06_03425"/>
<proteinExistence type="predicted"/>
<dbReference type="RefSeq" id="XP_016265216.1">
    <property type="nucleotide sequence ID" value="XM_016404211.1"/>
</dbReference>
<dbReference type="OrthoDB" id="421951at2759"/>
<dbReference type="PANTHER" id="PTHR21357">
    <property type="entry name" value="FAM172 FAMILY PROTEIN HOMOLOG CG10038"/>
    <property type="match status" value="1"/>
</dbReference>
<accession>A0A0D2DRK8</accession>
<dbReference type="GeneID" id="27355499"/>
<dbReference type="Proteomes" id="UP000053342">
    <property type="component" value="Unassembled WGS sequence"/>
</dbReference>
<name>A0A0D2DRK8_9EURO</name>
<dbReference type="InterPro" id="IPR053858">
    <property type="entry name" value="Arb2_dom"/>
</dbReference>
<dbReference type="GO" id="GO:0031048">
    <property type="term" value="P:regulatory ncRNA-mediated heterochromatin formation"/>
    <property type="evidence" value="ECO:0007669"/>
    <property type="project" value="TreeGrafter"/>
</dbReference>
<evidence type="ECO:0000259" key="1">
    <source>
        <dbReference type="Pfam" id="PF22749"/>
    </source>
</evidence>
<dbReference type="STRING" id="215243.A0A0D2DRK8"/>
<dbReference type="GO" id="GO:0035197">
    <property type="term" value="F:siRNA binding"/>
    <property type="evidence" value="ECO:0007669"/>
    <property type="project" value="TreeGrafter"/>
</dbReference>
<dbReference type="PANTHER" id="PTHR21357:SF4">
    <property type="entry name" value="FAM172 FAMILY PROTEIN HOMOLOG CG10038"/>
    <property type="match status" value="1"/>
</dbReference>
<feature type="domain" description="Arb2" evidence="1">
    <location>
        <begin position="15"/>
        <end position="296"/>
    </location>
</feature>
<dbReference type="InterPro" id="IPR048263">
    <property type="entry name" value="Arb2"/>
</dbReference>
<dbReference type="AlphaFoldDB" id="A0A0D2DRK8"/>
<organism evidence="2 3">
    <name type="scientific">Exophiala oligosperma</name>
    <dbReference type="NCBI Taxonomy" id="215243"/>
    <lineage>
        <taxon>Eukaryota</taxon>
        <taxon>Fungi</taxon>
        <taxon>Dikarya</taxon>
        <taxon>Ascomycota</taxon>
        <taxon>Pezizomycotina</taxon>
        <taxon>Eurotiomycetes</taxon>
        <taxon>Chaetothyriomycetidae</taxon>
        <taxon>Chaetothyriales</taxon>
        <taxon>Herpotrichiellaceae</taxon>
        <taxon>Exophiala</taxon>
    </lineage>
</organism>
<sequence>MFRRRPNTLPPDPVFEPDLGKLGFFVTEHDQIRMIKNPEAKYFFGINKNDRINYAYRDASNAAIQKIVQDRLGKLDLETVRLPLGATKDEKHIPILVSKDIAKKDRVIVLFGERSLTPGIFSWRVLGEEGINVGSGVDFVTSALTGLRPSPEHSAPGIVIANPCQLLWYRGGGRAVGDAEWLQLPRPTAVSEAMKIDPVQNRVPGNDTFEAHVKFMFEEVLSNLVNKDASIDIVGIEFPGSAAVEYLASHWDKWSKRITGIALVAPQHKIKDLDASPDFEKFLSLRTRAYFVAPEKLEMPMSGRNDYGCNCYASGEEYYQENAIVRSWRSILDWFDRLYADPQFEEVPFDVDDGEGAEEVKLGW</sequence>
<gene>
    <name evidence="2" type="ORF">PV06_03425</name>
</gene>